<evidence type="ECO:0000256" key="2">
    <source>
        <dbReference type="ARBA" id="ARBA00022695"/>
    </source>
</evidence>
<dbReference type="InterPro" id="IPR021109">
    <property type="entry name" value="Peptidase_aspartic_dom_sf"/>
</dbReference>
<keyword evidence="2" id="KW-0548">Nucleotidyltransferase</keyword>
<dbReference type="CDD" id="cd00303">
    <property type="entry name" value="retropepsin_like"/>
    <property type="match status" value="1"/>
</dbReference>
<dbReference type="Proteomes" id="UP000075243">
    <property type="component" value="Unassembled WGS sequence"/>
</dbReference>
<keyword evidence="3" id="KW-0540">Nuclease</keyword>
<evidence type="ECO:0000256" key="1">
    <source>
        <dbReference type="ARBA" id="ARBA00022679"/>
    </source>
</evidence>
<dbReference type="AlphaFoldDB" id="A0A151UIJ3"/>
<evidence type="ECO:0000256" key="3">
    <source>
        <dbReference type="ARBA" id="ARBA00022722"/>
    </source>
</evidence>
<dbReference type="CDD" id="cd01647">
    <property type="entry name" value="RT_LTR"/>
    <property type="match status" value="1"/>
</dbReference>
<dbReference type="InterPro" id="IPR041577">
    <property type="entry name" value="RT_RNaseH_2"/>
</dbReference>
<keyword evidence="4" id="KW-0378">Hydrolase</keyword>
<dbReference type="Gene3D" id="3.10.10.10">
    <property type="entry name" value="HIV Type 1 Reverse Transcriptase, subunit A, domain 1"/>
    <property type="match status" value="1"/>
</dbReference>
<evidence type="ECO:0000259" key="8">
    <source>
        <dbReference type="Pfam" id="PF24626"/>
    </source>
</evidence>
<keyword evidence="5" id="KW-0511">Multifunctional enzyme</keyword>
<dbReference type="InterPro" id="IPR043502">
    <property type="entry name" value="DNA/RNA_pol_sf"/>
</dbReference>
<protein>
    <submittedName>
        <fullName evidence="9">Retrovirus-related Pol polyprotein from transposon 17.6</fullName>
    </submittedName>
</protein>
<gene>
    <name evidence="9" type="ORF">KK1_047361</name>
</gene>
<evidence type="ECO:0000313" key="10">
    <source>
        <dbReference type="Proteomes" id="UP000075243"/>
    </source>
</evidence>
<dbReference type="InterPro" id="IPR043128">
    <property type="entry name" value="Rev_trsase/Diguanyl_cyclase"/>
</dbReference>
<evidence type="ECO:0000256" key="4">
    <source>
        <dbReference type="ARBA" id="ARBA00022759"/>
    </source>
</evidence>
<dbReference type="InterPro" id="IPR056924">
    <property type="entry name" value="SH3_Tf2-1"/>
</dbReference>
<evidence type="ECO:0000259" key="6">
    <source>
        <dbReference type="Pfam" id="PF00078"/>
    </source>
</evidence>
<evidence type="ECO:0000256" key="5">
    <source>
        <dbReference type="ARBA" id="ARBA00023268"/>
    </source>
</evidence>
<evidence type="ECO:0000259" key="7">
    <source>
        <dbReference type="Pfam" id="PF17919"/>
    </source>
</evidence>
<dbReference type="InterPro" id="IPR050951">
    <property type="entry name" value="Retrovirus_Pol_polyprotein"/>
</dbReference>
<sequence length="664" mass="75695">MGSHFHLSTFALTGQPSTETLKFQGSIFGQHVSILVDIGSSHNNIQPRMVQFLNLTPVPTMPFKVMVGNGEYISCTTICKGVPIQFQTHSFAIPLFILSIEGADVVLRLAWLQTLEPVHTDFSVPSFAFYHQDSIATCHLLSFTHIAPPTQSTTINQTNHRIQSELTQLLHEYARVFQTPTGLPPSRPHDHHIRLQPHSSPINVKPYRYLHHQKEAMTQMIKEMLTEGIIRPSTSLFSYPVLLVKKKDGSWRFCVDYRALNAITIKDKFPIPTIDELLDELGSVKIFSKIDLRLGYHQILLYPSDIEKKAFQTFDGHYEFLVMPFGLSNTPSFQSAMNDLLGPFLRNFFLVFFDDILVYSTSFTAHLRSILDLLLVNEFFAKRSKCIFGVECVTYLGHTISASGMQPDPEKVMAIIDWPVPLSFTGLHGFLGITGFYRRFLCHYARIAAPLTELLKDSKFTWTTPAQFTELKQHIVLETDASSMAVGAVLSQDHHPLAFFNKKLCTKMQSESVYVREMFAITKADTSPFHMLNGHQSPTTLDLLSFNTLLLPTVSTILQKHKTIVSIVKYHLHRARQRMKIEVDKHCRDVCFAVGDWVWVCLQPYRQTSVHRRTSQKLSKRFYGPFRICRHLGMVAYELELLVGSRIHPVFHVSKLRPFVGDDP</sequence>
<dbReference type="Pfam" id="PF24626">
    <property type="entry name" value="SH3_Tf2-1"/>
    <property type="match status" value="1"/>
</dbReference>
<keyword evidence="4" id="KW-0255">Endonuclease</keyword>
<dbReference type="Pfam" id="PF00078">
    <property type="entry name" value="RVT_1"/>
    <property type="match status" value="1"/>
</dbReference>
<keyword evidence="1" id="KW-0808">Transferase</keyword>
<feature type="domain" description="Reverse transcriptase/retrotransposon-derived protein RNase H-like" evidence="7">
    <location>
        <begin position="471"/>
        <end position="535"/>
    </location>
</feature>
<comment type="caution">
    <text evidence="9">The sequence shown here is derived from an EMBL/GenBank/DDBJ whole genome shotgun (WGS) entry which is preliminary data.</text>
</comment>
<feature type="domain" description="Reverse transcriptase" evidence="6">
    <location>
        <begin position="244"/>
        <end position="400"/>
    </location>
</feature>
<feature type="domain" description="Tf2-1-like SH3-like" evidence="8">
    <location>
        <begin position="595"/>
        <end position="659"/>
    </location>
</feature>
<dbReference type="GO" id="GO:0016779">
    <property type="term" value="F:nucleotidyltransferase activity"/>
    <property type="evidence" value="ECO:0007669"/>
    <property type="project" value="UniProtKB-KW"/>
</dbReference>
<reference evidence="9" key="1">
    <citation type="journal article" date="2012" name="Nat. Biotechnol.">
        <title>Draft genome sequence of pigeonpea (Cajanus cajan), an orphan legume crop of resource-poor farmers.</title>
        <authorList>
            <person name="Varshney R.K."/>
            <person name="Chen W."/>
            <person name="Li Y."/>
            <person name="Bharti A.K."/>
            <person name="Saxena R.K."/>
            <person name="Schlueter J.A."/>
            <person name="Donoghue M.T."/>
            <person name="Azam S."/>
            <person name="Fan G."/>
            <person name="Whaley A.M."/>
            <person name="Farmer A.D."/>
            <person name="Sheridan J."/>
            <person name="Iwata A."/>
            <person name="Tuteja R."/>
            <person name="Penmetsa R.V."/>
            <person name="Wu W."/>
            <person name="Upadhyaya H.D."/>
            <person name="Yang S.P."/>
            <person name="Shah T."/>
            <person name="Saxena K.B."/>
            <person name="Michael T."/>
            <person name="McCombie W.R."/>
            <person name="Yang B."/>
            <person name="Zhang G."/>
            <person name="Yang H."/>
            <person name="Wang J."/>
            <person name="Spillane C."/>
            <person name="Cook D.R."/>
            <person name="May G.D."/>
            <person name="Xu X."/>
            <person name="Jackson S.A."/>
        </authorList>
    </citation>
    <scope>NUCLEOTIDE SEQUENCE [LARGE SCALE GENOMIC DNA]</scope>
</reference>
<dbReference type="PANTHER" id="PTHR37984:SF5">
    <property type="entry name" value="PROTEIN NYNRIN-LIKE"/>
    <property type="match status" value="1"/>
</dbReference>
<name>A0A151UIJ3_CAJCA</name>
<proteinExistence type="predicted"/>
<dbReference type="Gramene" id="C.cajan_43776.t">
    <property type="protein sequence ID" value="C.cajan_43776.t"/>
    <property type="gene ID" value="C.cajan_43776"/>
</dbReference>
<dbReference type="Pfam" id="PF17919">
    <property type="entry name" value="RT_RNaseH_2"/>
    <property type="match status" value="1"/>
</dbReference>
<dbReference type="PANTHER" id="PTHR37984">
    <property type="entry name" value="PROTEIN CBG26694"/>
    <property type="match status" value="1"/>
</dbReference>
<keyword evidence="10" id="KW-1185">Reference proteome</keyword>
<dbReference type="Pfam" id="PF08284">
    <property type="entry name" value="RVP_2"/>
    <property type="match status" value="1"/>
</dbReference>
<dbReference type="GO" id="GO:0004519">
    <property type="term" value="F:endonuclease activity"/>
    <property type="evidence" value="ECO:0007669"/>
    <property type="project" value="UniProtKB-KW"/>
</dbReference>
<dbReference type="Gene3D" id="3.30.70.270">
    <property type="match status" value="2"/>
</dbReference>
<dbReference type="EMBL" id="AGCT01069604">
    <property type="protein sequence ID" value="KYP79090.1"/>
    <property type="molecule type" value="Genomic_DNA"/>
</dbReference>
<evidence type="ECO:0000313" key="9">
    <source>
        <dbReference type="EMBL" id="KYP79090.1"/>
    </source>
</evidence>
<accession>A0A151UIJ3</accession>
<organism evidence="9 10">
    <name type="scientific">Cajanus cajan</name>
    <name type="common">Pigeon pea</name>
    <name type="synonym">Cajanus indicus</name>
    <dbReference type="NCBI Taxonomy" id="3821"/>
    <lineage>
        <taxon>Eukaryota</taxon>
        <taxon>Viridiplantae</taxon>
        <taxon>Streptophyta</taxon>
        <taxon>Embryophyta</taxon>
        <taxon>Tracheophyta</taxon>
        <taxon>Spermatophyta</taxon>
        <taxon>Magnoliopsida</taxon>
        <taxon>eudicotyledons</taxon>
        <taxon>Gunneridae</taxon>
        <taxon>Pentapetalae</taxon>
        <taxon>rosids</taxon>
        <taxon>fabids</taxon>
        <taxon>Fabales</taxon>
        <taxon>Fabaceae</taxon>
        <taxon>Papilionoideae</taxon>
        <taxon>50 kb inversion clade</taxon>
        <taxon>NPAAA clade</taxon>
        <taxon>indigoferoid/millettioid clade</taxon>
        <taxon>Phaseoleae</taxon>
        <taxon>Cajanus</taxon>
    </lineage>
</organism>
<dbReference type="SUPFAM" id="SSF56672">
    <property type="entry name" value="DNA/RNA polymerases"/>
    <property type="match status" value="1"/>
</dbReference>
<dbReference type="Gene3D" id="2.40.70.10">
    <property type="entry name" value="Acid Proteases"/>
    <property type="match status" value="1"/>
</dbReference>
<dbReference type="InterPro" id="IPR000477">
    <property type="entry name" value="RT_dom"/>
</dbReference>